<accession>A0ABQ1W068</accession>
<name>A0ABQ1W068_9BACL</name>
<protein>
    <submittedName>
        <fullName evidence="2">Uncharacterized protein</fullName>
    </submittedName>
</protein>
<reference evidence="3" key="1">
    <citation type="journal article" date="2019" name="Int. J. Syst. Evol. Microbiol.">
        <title>The Global Catalogue of Microorganisms (GCM) 10K type strain sequencing project: providing services to taxonomists for standard genome sequencing and annotation.</title>
        <authorList>
            <consortium name="The Broad Institute Genomics Platform"/>
            <consortium name="The Broad Institute Genome Sequencing Center for Infectious Disease"/>
            <person name="Wu L."/>
            <person name="Ma J."/>
        </authorList>
    </citation>
    <scope>NUCLEOTIDE SEQUENCE [LARGE SCALE GENOMIC DNA]</scope>
    <source>
        <strain evidence="3">CGMCC 1.15420</strain>
    </source>
</reference>
<proteinExistence type="predicted"/>
<keyword evidence="1" id="KW-1133">Transmembrane helix</keyword>
<dbReference type="Proteomes" id="UP000608420">
    <property type="component" value="Unassembled WGS sequence"/>
</dbReference>
<keyword evidence="1" id="KW-0472">Membrane</keyword>
<evidence type="ECO:0000256" key="1">
    <source>
        <dbReference type="SAM" id="Phobius"/>
    </source>
</evidence>
<dbReference type="EMBL" id="BMIW01000025">
    <property type="protein sequence ID" value="GGG08250.1"/>
    <property type="molecule type" value="Genomic_DNA"/>
</dbReference>
<feature type="transmembrane region" description="Helical" evidence="1">
    <location>
        <begin position="20"/>
        <end position="42"/>
    </location>
</feature>
<gene>
    <name evidence="2" type="ORF">GCM10010913_32500</name>
</gene>
<comment type="caution">
    <text evidence="2">The sequence shown here is derived from an EMBL/GenBank/DDBJ whole genome shotgun (WGS) entry which is preliminary data.</text>
</comment>
<evidence type="ECO:0000313" key="3">
    <source>
        <dbReference type="Proteomes" id="UP000608420"/>
    </source>
</evidence>
<organism evidence="2 3">
    <name type="scientific">Paenibacillus aceti</name>
    <dbReference type="NCBI Taxonomy" id="1820010"/>
    <lineage>
        <taxon>Bacteria</taxon>
        <taxon>Bacillati</taxon>
        <taxon>Bacillota</taxon>
        <taxon>Bacilli</taxon>
        <taxon>Bacillales</taxon>
        <taxon>Paenibacillaceae</taxon>
        <taxon>Paenibacillus</taxon>
    </lineage>
</organism>
<keyword evidence="3" id="KW-1185">Reference proteome</keyword>
<evidence type="ECO:0000313" key="2">
    <source>
        <dbReference type="EMBL" id="GGG08250.1"/>
    </source>
</evidence>
<sequence length="64" mass="7740">MSVHFSIRSEISVMVTSFWFTYLNFFRFIILKLFTPYVKIILVKLRHRTPKTVLVTELPHQLKK</sequence>
<keyword evidence="1" id="KW-0812">Transmembrane</keyword>